<organism evidence="6 7">
    <name type="scientific">Elaeis guineensis var. tenera</name>
    <name type="common">Oil palm</name>
    <dbReference type="NCBI Taxonomy" id="51953"/>
    <lineage>
        <taxon>Eukaryota</taxon>
        <taxon>Viridiplantae</taxon>
        <taxon>Streptophyta</taxon>
        <taxon>Embryophyta</taxon>
        <taxon>Tracheophyta</taxon>
        <taxon>Spermatophyta</taxon>
        <taxon>Magnoliopsida</taxon>
        <taxon>Liliopsida</taxon>
        <taxon>Arecaceae</taxon>
        <taxon>Arecoideae</taxon>
        <taxon>Cocoseae</taxon>
        <taxon>Elaeidinae</taxon>
        <taxon>Elaeis</taxon>
    </lineage>
</organism>
<evidence type="ECO:0000256" key="1">
    <source>
        <dbReference type="ARBA" id="ARBA00008668"/>
    </source>
</evidence>
<dbReference type="AlphaFoldDB" id="A0A6I9R6M4"/>
<dbReference type="InterPro" id="IPR035669">
    <property type="entry name" value="SGNH_plant_lipase-like"/>
</dbReference>
<keyword evidence="5" id="KW-0812">Transmembrane</keyword>
<dbReference type="PANTHER" id="PTHR22835:SF517">
    <property type="entry name" value="GDSL-LIKE LIPASE_ACYLHYDROLASE FAMILY PROTEIN, EXPRESSED"/>
    <property type="match status" value="1"/>
</dbReference>
<dbReference type="GeneID" id="105042878"/>
<dbReference type="Gene3D" id="3.40.50.1110">
    <property type="entry name" value="SGNH hydrolase"/>
    <property type="match status" value="1"/>
</dbReference>
<dbReference type="Pfam" id="PF00657">
    <property type="entry name" value="Lipase_GDSL"/>
    <property type="match status" value="1"/>
</dbReference>
<keyword evidence="2" id="KW-0732">Signal</keyword>
<reference evidence="7" key="1">
    <citation type="submission" date="2025-08" db="UniProtKB">
        <authorList>
            <consortium name="RefSeq"/>
        </authorList>
    </citation>
    <scope>IDENTIFICATION</scope>
</reference>
<dbReference type="FunCoup" id="A0A6I9R6M4">
    <property type="interactions" value="48"/>
</dbReference>
<dbReference type="OrthoDB" id="1600564at2759"/>
<sequence>MDSHHQISQEITASSDPFPWVFTGKLTGFPRVASSDLEVHFGREVDKLRTYSSITNFSSLSLFPLRRQRVIPLMALKSLLKTVFFLFLVLFFGTSAGLKEREGCYIEAIYSFGDSIADTGNLIREGVDGAFAPIAHLPYGETTFKRPTGRCSNGLLMIDYLALSLKLPFVNPYLDKDANFNHGVNFAVAGGTALDVSFFKERGIMMPYTNSSLNVQLEWFKSHLDSICSSQTDCAEKLKHALFLVGEIGGNDYNYAFFGGKSITEVMNYVPHVVTSIINAAKEVINMGAIQLVIPGNFPIGCLPSYLTALNSSDPDAYDNRLCLKGPNTFAMLHNLKLQEAIQELRESYPHVVIMYADYYNAFMTLLDNALDLGFDKNSLMKACCGGGGEHNFDATKMCGSPGASTCDNPAQHISWDGIHLTQEAYMIMARQLISGGFVYPSYGVQEKWKCWYRIGESLS</sequence>
<evidence type="ECO:0000313" key="6">
    <source>
        <dbReference type="Proteomes" id="UP000504607"/>
    </source>
</evidence>
<dbReference type="PANTHER" id="PTHR22835">
    <property type="entry name" value="ZINC FINGER FYVE DOMAIN CONTAINING PROTEIN"/>
    <property type="match status" value="1"/>
</dbReference>
<keyword evidence="5" id="KW-0472">Membrane</keyword>
<gene>
    <name evidence="7" type="primary">LOC105042878</name>
</gene>
<evidence type="ECO:0000256" key="4">
    <source>
        <dbReference type="ARBA" id="ARBA00023180"/>
    </source>
</evidence>
<keyword evidence="3" id="KW-0378">Hydrolase</keyword>
<dbReference type="Proteomes" id="UP000504607">
    <property type="component" value="Chromosome 4"/>
</dbReference>
<feature type="transmembrane region" description="Helical" evidence="5">
    <location>
        <begin position="70"/>
        <end position="92"/>
    </location>
</feature>
<accession>A0A6I9R6M4</accession>
<evidence type="ECO:0000256" key="2">
    <source>
        <dbReference type="ARBA" id="ARBA00022729"/>
    </source>
</evidence>
<proteinExistence type="inferred from homology"/>
<dbReference type="KEGG" id="egu:105042878"/>
<protein>
    <submittedName>
        <fullName evidence="7">GDSL esterase/lipase At5g03980 isoform X1</fullName>
    </submittedName>
</protein>
<keyword evidence="5" id="KW-1133">Transmembrane helix</keyword>
<dbReference type="CDD" id="cd01837">
    <property type="entry name" value="SGNH_plant_lipase_like"/>
    <property type="match status" value="1"/>
</dbReference>
<comment type="similarity">
    <text evidence="1">Belongs to the 'GDSL' lipolytic enzyme family.</text>
</comment>
<dbReference type="InterPro" id="IPR036514">
    <property type="entry name" value="SGNH_hydro_sf"/>
</dbReference>
<evidence type="ECO:0000256" key="5">
    <source>
        <dbReference type="SAM" id="Phobius"/>
    </source>
</evidence>
<keyword evidence="6" id="KW-1185">Reference proteome</keyword>
<name>A0A6I9R6M4_ELAGV</name>
<dbReference type="GO" id="GO:0016788">
    <property type="term" value="F:hydrolase activity, acting on ester bonds"/>
    <property type="evidence" value="ECO:0007669"/>
    <property type="project" value="InterPro"/>
</dbReference>
<dbReference type="InterPro" id="IPR001087">
    <property type="entry name" value="GDSL"/>
</dbReference>
<keyword evidence="4" id="KW-0325">Glycoprotein</keyword>
<dbReference type="InParanoid" id="A0A6I9R6M4"/>
<dbReference type="RefSeq" id="XP_010918532.1">
    <property type="nucleotide sequence ID" value="XM_010920230.3"/>
</dbReference>
<dbReference type="SUPFAM" id="SSF52266">
    <property type="entry name" value="SGNH hydrolase"/>
    <property type="match status" value="1"/>
</dbReference>
<evidence type="ECO:0000256" key="3">
    <source>
        <dbReference type="ARBA" id="ARBA00022801"/>
    </source>
</evidence>
<evidence type="ECO:0000313" key="7">
    <source>
        <dbReference type="RefSeq" id="XP_010918532.1"/>
    </source>
</evidence>